<accession>A0A6C0EAQ1</accession>
<proteinExistence type="predicted"/>
<sequence>MASPASDVFGMFAGSGSIVGVEGNLDNCFMRTRASALRQAMLFRLKHILTHPVWFVKDYERWGDGVDEGFYESTNSTNSEYNAIWVNSRVAVAKFGMQFALECFSHCVTKDACRVMFQDAVRDVMADLGLTHNGSIVQRAFADGVTDAANADWYEWFENPHCDPMRIVRAREEYPLY</sequence>
<name>A0A6C0EAQ1_9ZZZZ</name>
<organism evidence="1">
    <name type="scientific">viral metagenome</name>
    <dbReference type="NCBI Taxonomy" id="1070528"/>
    <lineage>
        <taxon>unclassified sequences</taxon>
        <taxon>metagenomes</taxon>
        <taxon>organismal metagenomes</taxon>
    </lineage>
</organism>
<protein>
    <submittedName>
        <fullName evidence="1">Uncharacterized protein</fullName>
    </submittedName>
</protein>
<dbReference type="EMBL" id="MN739774">
    <property type="protein sequence ID" value="QHT25691.1"/>
    <property type="molecule type" value="Genomic_DNA"/>
</dbReference>
<dbReference type="AlphaFoldDB" id="A0A6C0EAQ1"/>
<reference evidence="1" key="1">
    <citation type="journal article" date="2020" name="Nature">
        <title>Giant virus diversity and host interactions through global metagenomics.</title>
        <authorList>
            <person name="Schulz F."/>
            <person name="Roux S."/>
            <person name="Paez-Espino D."/>
            <person name="Jungbluth S."/>
            <person name="Walsh D.A."/>
            <person name="Denef V.J."/>
            <person name="McMahon K.D."/>
            <person name="Konstantinidis K.T."/>
            <person name="Eloe-Fadrosh E.A."/>
            <person name="Kyrpides N.C."/>
            <person name="Woyke T."/>
        </authorList>
    </citation>
    <scope>NUCLEOTIDE SEQUENCE</scope>
    <source>
        <strain evidence="1">GVMAG-M-3300023179-27</strain>
    </source>
</reference>
<evidence type="ECO:0000313" key="1">
    <source>
        <dbReference type="EMBL" id="QHT25691.1"/>
    </source>
</evidence>